<gene>
    <name evidence="6" type="ORF">F384_19930</name>
</gene>
<dbReference type="AlphaFoldDB" id="A0A0F6TXU3"/>
<dbReference type="Pfam" id="PF16970">
    <property type="entry name" value="FimA"/>
    <property type="match status" value="1"/>
</dbReference>
<dbReference type="Proteomes" id="UP000034085">
    <property type="component" value="Chromosome"/>
</dbReference>
<evidence type="ECO:0000256" key="5">
    <source>
        <dbReference type="SAM" id="SignalP"/>
    </source>
</evidence>
<dbReference type="HOGENOM" id="CLU_088965_2_4_6"/>
<evidence type="ECO:0000256" key="2">
    <source>
        <dbReference type="ARBA" id="ARBA00006671"/>
    </source>
</evidence>
<feature type="chain" id="PRO_5002510282" evidence="5">
    <location>
        <begin position="26"/>
        <end position="185"/>
    </location>
</feature>
<dbReference type="RefSeq" id="WP_046492275.1">
    <property type="nucleotide sequence ID" value="NZ_CP011132.1"/>
</dbReference>
<dbReference type="InterPro" id="IPR050263">
    <property type="entry name" value="Bact_Fimbrial_Adh_Pro"/>
</dbReference>
<evidence type="ECO:0000256" key="1">
    <source>
        <dbReference type="ARBA" id="ARBA00004561"/>
    </source>
</evidence>
<dbReference type="GO" id="GO:0009289">
    <property type="term" value="C:pilus"/>
    <property type="evidence" value="ECO:0007669"/>
    <property type="project" value="UniProtKB-SubCell"/>
</dbReference>
<evidence type="ECO:0000256" key="4">
    <source>
        <dbReference type="ARBA" id="ARBA00023263"/>
    </source>
</evidence>
<protein>
    <submittedName>
        <fullName evidence="6">Fimbrial protein</fullName>
    </submittedName>
</protein>
<dbReference type="InterPro" id="IPR008966">
    <property type="entry name" value="Adhesion_dom_sf"/>
</dbReference>
<dbReference type="EMBL" id="CP011132">
    <property type="protein sequence ID" value="AKE60667.1"/>
    <property type="molecule type" value="Genomic_DNA"/>
</dbReference>
<keyword evidence="4" id="KW-0281">Fimbrium</keyword>
<dbReference type="SUPFAM" id="SSF49401">
    <property type="entry name" value="Bacterial adhesins"/>
    <property type="match status" value="1"/>
</dbReference>
<dbReference type="GO" id="GO:0043709">
    <property type="term" value="P:cell adhesion involved in single-species biofilm formation"/>
    <property type="evidence" value="ECO:0007669"/>
    <property type="project" value="TreeGrafter"/>
</dbReference>
<comment type="subcellular location">
    <subcellularLocation>
        <location evidence="1">Fimbrium</location>
    </subcellularLocation>
</comment>
<reference evidence="6 7" key="1">
    <citation type="journal article" date="2013" name="Appl. Microbiol. Biotechnol.">
        <title>Glycerol assimilation and production of 1,3-propanediol by Citrobacter amalonaticus Y19.</title>
        <authorList>
            <person name="Ainala S.K."/>
            <person name="Ashok S."/>
            <person name="Ko Y."/>
            <person name="Park S."/>
        </authorList>
    </citation>
    <scope>NUCLEOTIDE SEQUENCE [LARGE SCALE GENOMIC DNA]</scope>
    <source>
        <strain evidence="6 7">Y19</strain>
    </source>
</reference>
<evidence type="ECO:0000313" key="6">
    <source>
        <dbReference type="EMBL" id="AKE60667.1"/>
    </source>
</evidence>
<dbReference type="PANTHER" id="PTHR33420:SF3">
    <property type="entry name" value="FIMBRIAL SUBUNIT ELFA"/>
    <property type="match status" value="1"/>
</dbReference>
<dbReference type="KEGG" id="cama:F384_19930"/>
<feature type="signal peptide" evidence="5">
    <location>
        <begin position="1"/>
        <end position="25"/>
    </location>
</feature>
<dbReference type="InterPro" id="IPR036937">
    <property type="entry name" value="Adhesion_dom_fimbrial_sf"/>
</dbReference>
<dbReference type="PANTHER" id="PTHR33420">
    <property type="entry name" value="FIMBRIAL SUBUNIT ELFA-RELATED"/>
    <property type="match status" value="1"/>
</dbReference>
<organism evidence="6 7">
    <name type="scientific">Citrobacter amalonaticus Y19</name>
    <dbReference type="NCBI Taxonomy" id="1261127"/>
    <lineage>
        <taxon>Bacteria</taxon>
        <taxon>Pseudomonadati</taxon>
        <taxon>Pseudomonadota</taxon>
        <taxon>Gammaproteobacteria</taxon>
        <taxon>Enterobacterales</taxon>
        <taxon>Enterobacteriaceae</taxon>
        <taxon>Citrobacter</taxon>
    </lineage>
</organism>
<dbReference type="PATRIC" id="fig|1261127.3.peg.4160"/>
<keyword evidence="3 5" id="KW-0732">Signal</keyword>
<name>A0A0F6TXU3_CITAM</name>
<dbReference type="InterPro" id="IPR039458">
    <property type="entry name" value="FimA-like"/>
</dbReference>
<evidence type="ECO:0000256" key="3">
    <source>
        <dbReference type="ARBA" id="ARBA00022729"/>
    </source>
</evidence>
<proteinExistence type="inferred from homology"/>
<accession>A0A0F6TXU3</accession>
<evidence type="ECO:0000313" key="7">
    <source>
        <dbReference type="Proteomes" id="UP000034085"/>
    </source>
</evidence>
<dbReference type="OrthoDB" id="7030999at2"/>
<sequence length="185" mass="18763">MRKYNFALSALAMVFTSAFTASAFAVDGTITINGQITDTTCTISVDGGSNDATVILPTVSASTLASAGATAGATPFTISLSNCSGTTLNNASTYFEPGTYVDSTTGRLNIDTGASDAATFVQVQLLNADRNAIVAGASATAGQNDIPVDISSGSGSLNYFAQYYATGTATAGSVTTQVDYTMVYE</sequence>
<dbReference type="Gene3D" id="2.60.40.1090">
    <property type="entry name" value="Fimbrial-type adhesion domain"/>
    <property type="match status" value="1"/>
</dbReference>
<comment type="similarity">
    <text evidence="2">Belongs to the fimbrial protein family.</text>
</comment>